<dbReference type="SUPFAM" id="SSF55166">
    <property type="entry name" value="Hedgehog/DD-peptidase"/>
    <property type="match status" value="1"/>
</dbReference>
<comment type="caution">
    <text evidence="3">The sequence shown here is derived from an EMBL/GenBank/DDBJ whole genome shotgun (WGS) entry which is preliminary data.</text>
</comment>
<dbReference type="RefSeq" id="WP_249311236.1">
    <property type="nucleotide sequence ID" value="NZ_JACRSU010000001.1"/>
</dbReference>
<evidence type="ECO:0000313" key="3">
    <source>
        <dbReference type="EMBL" id="MBC8540106.1"/>
    </source>
</evidence>
<evidence type="ECO:0000256" key="1">
    <source>
        <dbReference type="SAM" id="Phobius"/>
    </source>
</evidence>
<protein>
    <submittedName>
        <fullName evidence="3">M15 family metallopeptidase</fullName>
    </submittedName>
</protein>
<dbReference type="GO" id="GO:0008233">
    <property type="term" value="F:peptidase activity"/>
    <property type="evidence" value="ECO:0007669"/>
    <property type="project" value="InterPro"/>
</dbReference>
<dbReference type="InterPro" id="IPR009045">
    <property type="entry name" value="Zn_M74/Hedgehog-like"/>
</dbReference>
<dbReference type="InterPro" id="IPR003709">
    <property type="entry name" value="VanY-like_core_dom"/>
</dbReference>
<dbReference type="CDD" id="cd14852">
    <property type="entry name" value="LD-carboxypeptidase"/>
    <property type="match status" value="1"/>
</dbReference>
<dbReference type="PANTHER" id="PTHR34385">
    <property type="entry name" value="D-ALANYL-D-ALANINE CARBOXYPEPTIDASE"/>
    <property type="match status" value="1"/>
</dbReference>
<sequence length="254" mass="28620">MTNTKETQQKHNTGQAGGHPFRALLAVLVLLALFFGAASHFWGEKMGSIGATVNTFLNTNTTTVSAEDDWNLILVNPWNKVPNGYDVTLKQLPNGLSIDERCYSDLLKMMQDCEKAGLSPKICSAYRTQEKQTQLFEDKVRRLKKQGYAEDAARKEAAKSVAVPGTSEHQLGLAVDVTDAHNQNLDSSQEKTKVQKWLMKNSWKYGFILRYPNGKSDITGIIYEPWHYRYVGKKAAKEITNQGITLEEYLNKTR</sequence>
<evidence type="ECO:0000259" key="2">
    <source>
        <dbReference type="Pfam" id="PF02557"/>
    </source>
</evidence>
<feature type="domain" description="D-alanyl-D-alanine carboxypeptidase-like core" evidence="2">
    <location>
        <begin position="97"/>
        <end position="233"/>
    </location>
</feature>
<keyword evidence="1" id="KW-1133">Transmembrane helix</keyword>
<dbReference type="InterPro" id="IPR052179">
    <property type="entry name" value="DD-CPase-like"/>
</dbReference>
<name>A0A926DKT2_9FIRM</name>
<dbReference type="Pfam" id="PF02557">
    <property type="entry name" value="VanY"/>
    <property type="match status" value="1"/>
</dbReference>
<dbReference type="AlphaFoldDB" id="A0A926DKT2"/>
<keyword evidence="1" id="KW-0812">Transmembrane</keyword>
<organism evidence="3 4">
    <name type="scientific">Congzhengia minquanensis</name>
    <dbReference type="NCBI Taxonomy" id="2763657"/>
    <lineage>
        <taxon>Bacteria</taxon>
        <taxon>Bacillati</taxon>
        <taxon>Bacillota</taxon>
        <taxon>Clostridia</taxon>
        <taxon>Eubacteriales</taxon>
        <taxon>Oscillospiraceae</taxon>
        <taxon>Congzhengia</taxon>
    </lineage>
</organism>
<dbReference type="PANTHER" id="PTHR34385:SF1">
    <property type="entry name" value="PEPTIDOGLYCAN L-ALANYL-D-GLUTAMATE ENDOPEPTIDASE CWLK"/>
    <property type="match status" value="1"/>
</dbReference>
<feature type="transmembrane region" description="Helical" evidence="1">
    <location>
        <begin position="21"/>
        <end position="42"/>
    </location>
</feature>
<reference evidence="3" key="1">
    <citation type="submission" date="2020-08" db="EMBL/GenBank/DDBJ databases">
        <title>Genome public.</title>
        <authorList>
            <person name="Liu C."/>
            <person name="Sun Q."/>
        </authorList>
    </citation>
    <scope>NUCLEOTIDE SEQUENCE</scope>
    <source>
        <strain evidence="3">H8</strain>
    </source>
</reference>
<dbReference type="Proteomes" id="UP000611762">
    <property type="component" value="Unassembled WGS sequence"/>
</dbReference>
<dbReference type="GO" id="GO:0006508">
    <property type="term" value="P:proteolysis"/>
    <property type="evidence" value="ECO:0007669"/>
    <property type="project" value="InterPro"/>
</dbReference>
<evidence type="ECO:0000313" key="4">
    <source>
        <dbReference type="Proteomes" id="UP000611762"/>
    </source>
</evidence>
<proteinExistence type="predicted"/>
<dbReference type="InterPro" id="IPR058193">
    <property type="entry name" value="VanY/YodJ_core_dom"/>
</dbReference>
<dbReference type="Gene3D" id="3.30.1380.10">
    <property type="match status" value="1"/>
</dbReference>
<gene>
    <name evidence="3" type="ORF">H8698_03830</name>
</gene>
<dbReference type="EMBL" id="JACRSU010000001">
    <property type="protein sequence ID" value="MBC8540106.1"/>
    <property type="molecule type" value="Genomic_DNA"/>
</dbReference>
<keyword evidence="4" id="KW-1185">Reference proteome</keyword>
<accession>A0A926DKT2</accession>
<keyword evidence="1" id="KW-0472">Membrane</keyword>